<evidence type="ECO:0000256" key="1">
    <source>
        <dbReference type="ARBA" id="ARBA00022729"/>
    </source>
</evidence>
<dbReference type="PANTHER" id="PTHR32099:SF51">
    <property type="entry name" value="CYSTEINE-RICH RECEPTOR-LIKE PROTEIN KINASE 25 ISOFORM X1"/>
    <property type="match status" value="1"/>
</dbReference>
<dbReference type="KEGG" id="pavi:110754816"/>
<name>A0A6P5SCQ0_PRUAV</name>
<evidence type="ECO:0000256" key="4">
    <source>
        <dbReference type="SAM" id="SignalP"/>
    </source>
</evidence>
<feature type="domain" description="Gnk2-homologous" evidence="5">
    <location>
        <begin position="37"/>
        <end position="142"/>
    </location>
</feature>
<feature type="region of interest" description="Disordered" evidence="3">
    <location>
        <begin position="160"/>
        <end position="184"/>
    </location>
</feature>
<keyword evidence="2" id="KW-0677">Repeat</keyword>
<feature type="chain" id="PRO_5028190146" evidence="4">
    <location>
        <begin position="27"/>
        <end position="241"/>
    </location>
</feature>
<dbReference type="AlphaFoldDB" id="A0A6P5SCQ0"/>
<feature type="signal peptide" evidence="4">
    <location>
        <begin position="1"/>
        <end position="26"/>
    </location>
</feature>
<dbReference type="Proteomes" id="UP000515124">
    <property type="component" value="Unplaced"/>
</dbReference>
<evidence type="ECO:0000313" key="7">
    <source>
        <dbReference type="RefSeq" id="XP_021811618.1"/>
    </source>
</evidence>
<dbReference type="RefSeq" id="XP_021811618.1">
    <property type="nucleotide sequence ID" value="XM_021955926.1"/>
</dbReference>
<dbReference type="Pfam" id="PF01657">
    <property type="entry name" value="Stress-antifung"/>
    <property type="match status" value="2"/>
</dbReference>
<evidence type="ECO:0000259" key="5">
    <source>
        <dbReference type="PROSITE" id="PS51473"/>
    </source>
</evidence>
<dbReference type="InterPro" id="IPR002902">
    <property type="entry name" value="GNK2"/>
</dbReference>
<evidence type="ECO:0000256" key="2">
    <source>
        <dbReference type="ARBA" id="ARBA00022737"/>
    </source>
</evidence>
<dbReference type="Gene3D" id="3.30.430.20">
    <property type="entry name" value="Gnk2 domain, C-X8-C-X2-C motif"/>
    <property type="match status" value="2"/>
</dbReference>
<dbReference type="CDD" id="cd23509">
    <property type="entry name" value="Gnk2-like"/>
    <property type="match status" value="1"/>
</dbReference>
<gene>
    <name evidence="7" type="primary">LOC110754816</name>
</gene>
<dbReference type="PANTHER" id="PTHR32099">
    <property type="entry name" value="CYSTEINE-RICH REPEAT SECRETORY PROTEIN"/>
    <property type="match status" value="1"/>
</dbReference>
<dbReference type="PROSITE" id="PS51473">
    <property type="entry name" value="GNK2"/>
    <property type="match status" value="1"/>
</dbReference>
<keyword evidence="1 4" id="KW-0732">Signal</keyword>
<reference evidence="7" key="1">
    <citation type="submission" date="2025-08" db="UniProtKB">
        <authorList>
            <consortium name="RefSeq"/>
        </authorList>
    </citation>
    <scope>IDENTIFICATION</scope>
</reference>
<dbReference type="InterPro" id="IPR038408">
    <property type="entry name" value="GNK2_sf"/>
</dbReference>
<protein>
    <submittedName>
        <fullName evidence="7">Cysteine-rich repeat secretory protein 57-like</fullName>
    </submittedName>
</protein>
<evidence type="ECO:0000256" key="3">
    <source>
        <dbReference type="SAM" id="MobiDB-lite"/>
    </source>
</evidence>
<evidence type="ECO:0000313" key="6">
    <source>
        <dbReference type="Proteomes" id="UP000515124"/>
    </source>
</evidence>
<proteinExistence type="predicted"/>
<accession>A0A6P5SCQ0</accession>
<keyword evidence="6" id="KW-1185">Reference proteome</keyword>
<organism evidence="6 7">
    <name type="scientific">Prunus avium</name>
    <name type="common">Cherry</name>
    <name type="synonym">Cerasus avium</name>
    <dbReference type="NCBI Taxonomy" id="42229"/>
    <lineage>
        <taxon>Eukaryota</taxon>
        <taxon>Viridiplantae</taxon>
        <taxon>Streptophyta</taxon>
        <taxon>Embryophyta</taxon>
        <taxon>Tracheophyta</taxon>
        <taxon>Spermatophyta</taxon>
        <taxon>Magnoliopsida</taxon>
        <taxon>eudicotyledons</taxon>
        <taxon>Gunneridae</taxon>
        <taxon>Pentapetalae</taxon>
        <taxon>rosids</taxon>
        <taxon>fabids</taxon>
        <taxon>Rosales</taxon>
        <taxon>Rosaceae</taxon>
        <taxon>Amygdaloideae</taxon>
        <taxon>Amygdaleae</taxon>
        <taxon>Prunus</taxon>
    </lineage>
</organism>
<sequence>MGSSRLLVFFIAIPIILDLVAPPAVAQINDGVCTYTADFCWRCSNIGTYNDGSIYQENLNNLLSSFSSNNTQINYGFYNSSMGQDPNKVNAIALCRGDVSLNDCHTCVNESSVILFKNCSNQDEAIFNLVLNLFLDTLTEKASSGDSLKKFAARHVTSTKRTSTASSLPSPPTPKSIPGFTIHPGDKTPTRSMQLHYAEDSCQACLNKSTDILLQNCSNQKEAIIWAERCMVRYSYSLILL</sequence>
<dbReference type="GeneID" id="110754816"/>